<dbReference type="RefSeq" id="WP_149812896.1">
    <property type="nucleotide sequence ID" value="NZ_VUKA01000007.1"/>
</dbReference>
<accession>A0A5B2TFA5</accession>
<gene>
    <name evidence="1" type="ORF">F0Q34_14265</name>
</gene>
<organism evidence="1 2">
    <name type="scientific">Teichococcus oryzae</name>
    <dbReference type="NCBI Taxonomy" id="1608942"/>
    <lineage>
        <taxon>Bacteria</taxon>
        <taxon>Pseudomonadati</taxon>
        <taxon>Pseudomonadota</taxon>
        <taxon>Alphaproteobacteria</taxon>
        <taxon>Acetobacterales</taxon>
        <taxon>Roseomonadaceae</taxon>
        <taxon>Roseomonas</taxon>
    </lineage>
</organism>
<protein>
    <submittedName>
        <fullName evidence="1">Uncharacterized protein</fullName>
    </submittedName>
</protein>
<keyword evidence="2" id="KW-1185">Reference proteome</keyword>
<dbReference type="AlphaFoldDB" id="A0A5B2TFA5"/>
<evidence type="ECO:0000313" key="2">
    <source>
        <dbReference type="Proteomes" id="UP000322110"/>
    </source>
</evidence>
<name>A0A5B2TFA5_9PROT</name>
<dbReference type="OrthoDB" id="8719252at2"/>
<reference evidence="1 2" key="1">
    <citation type="journal article" date="2015" name="Int. J. Syst. Evol. Microbiol.">
        <title>Roseomonas oryzae sp. nov., isolated from paddy rhizosphere soil.</title>
        <authorList>
            <person name="Ramaprasad E.V."/>
            <person name="Sasikala Ch."/>
            <person name="Ramana Ch.V."/>
        </authorList>
    </citation>
    <scope>NUCLEOTIDE SEQUENCE [LARGE SCALE GENOMIC DNA]</scope>
    <source>
        <strain evidence="1 2">KCTC 42542</strain>
    </source>
</reference>
<proteinExistence type="predicted"/>
<dbReference type="EMBL" id="VUKA01000007">
    <property type="protein sequence ID" value="KAA2212490.1"/>
    <property type="molecule type" value="Genomic_DNA"/>
</dbReference>
<evidence type="ECO:0000313" key="1">
    <source>
        <dbReference type="EMBL" id="KAA2212490.1"/>
    </source>
</evidence>
<sequence length="131" mass="13944">MPPNPPPHRRLAAAIADLHRALLNAQASGTPLASNPYALLQAVMHDPAFTWLRAFSTLLLHIDEAAAKGATPSPEAMEGFLTRASQLVDGGDPETATSHAMLQMHQLRPEIAGKAATLRQVVAELRLGRAS</sequence>
<dbReference type="Proteomes" id="UP000322110">
    <property type="component" value="Unassembled WGS sequence"/>
</dbReference>
<comment type="caution">
    <text evidence="1">The sequence shown here is derived from an EMBL/GenBank/DDBJ whole genome shotgun (WGS) entry which is preliminary data.</text>
</comment>